<dbReference type="PROSITE" id="PS50893">
    <property type="entry name" value="ABC_TRANSPORTER_2"/>
    <property type="match status" value="2"/>
</dbReference>
<keyword evidence="8" id="KW-1278">Translocase</keyword>
<dbReference type="GO" id="GO:0005524">
    <property type="term" value="F:ATP binding"/>
    <property type="evidence" value="ECO:0007669"/>
    <property type="project" value="UniProtKB-KW"/>
</dbReference>
<keyword evidence="7 11" id="KW-0067">ATP-binding</keyword>
<dbReference type="GO" id="GO:0016887">
    <property type="term" value="F:ATP hydrolysis activity"/>
    <property type="evidence" value="ECO:0007669"/>
    <property type="project" value="InterPro"/>
</dbReference>
<evidence type="ECO:0000259" key="10">
    <source>
        <dbReference type="PROSITE" id="PS50893"/>
    </source>
</evidence>
<dbReference type="CDD" id="cd03216">
    <property type="entry name" value="ABC_Carb_Monos_I"/>
    <property type="match status" value="1"/>
</dbReference>
<keyword evidence="9" id="KW-0472">Membrane</keyword>
<comment type="subcellular location">
    <subcellularLocation>
        <location evidence="1">Cell membrane</location>
        <topology evidence="1">Peripheral membrane protein</topology>
    </subcellularLocation>
</comment>
<keyword evidence="5" id="KW-0677">Repeat</keyword>
<sequence length="511" mass="55274">MTQNSVLSLQNITKSFGPVLANDNISIDLAKGEMLALLGENGAGKTTLMNILFGHYVADKGRVLLFGRELPQGSPRAALERGVGMVHQHFTLAENMTVLENIVLGTRSLLSLRLHLGAAAKRIRKIGRTFGLTVDPGARVADLSVGQRQRVEILKALYRDAKILILDEPTAVLTPQESDQLFATLRTMTEKGLSVIFITHKLREVMRASDRCVVLRHGKVVHETDTAATSSRDLAHAMIGGSVPVPHRESRKSGRTVLALDGVSVTDPDGTSQLKAVDLTMHEGEILGIAGVSGNGQARLADLLCGLITPDEGTILLNGRSMTSTSPMTMIRHGMGRIPDDRQGTGLIGDMSVLENLSSEIIHSPQGTTWGCINFKKLRRRAEKLIAAFDIRCPGLDGPVRNLSGGNMQKLILARILSENPLLILANQPTWGLDVGATAFVHQQLLAARKQGAALVVISEDLDELFLLADRIQVMHEGRLSPPVRTEDTDRTRIGLLMSDQDGRTRSQGAA</sequence>
<dbReference type="InterPro" id="IPR050107">
    <property type="entry name" value="ABC_carbohydrate_import_ATPase"/>
</dbReference>
<name>A0A194AKB1_9BACT</name>
<dbReference type="RefSeq" id="WP_069859713.1">
    <property type="nucleotide sequence ID" value="NZ_BDFE01000017.1"/>
</dbReference>
<evidence type="ECO:0000256" key="6">
    <source>
        <dbReference type="ARBA" id="ARBA00022741"/>
    </source>
</evidence>
<keyword evidence="6" id="KW-0547">Nucleotide-binding</keyword>
<comment type="caution">
    <text evidence="11">The sequence shown here is derived from an EMBL/GenBank/DDBJ whole genome shotgun (WGS) entry which is preliminary data.</text>
</comment>
<evidence type="ECO:0000256" key="1">
    <source>
        <dbReference type="ARBA" id="ARBA00004202"/>
    </source>
</evidence>
<protein>
    <submittedName>
        <fullName evidence="11">Sugar ABC transporter ATP-binding protein</fullName>
    </submittedName>
</protein>
<dbReference type="InterPro" id="IPR027417">
    <property type="entry name" value="P-loop_NTPase"/>
</dbReference>
<keyword evidence="2" id="KW-0813">Transport</keyword>
<dbReference type="SUPFAM" id="SSF52540">
    <property type="entry name" value="P-loop containing nucleoside triphosphate hydrolases"/>
    <property type="match status" value="2"/>
</dbReference>
<dbReference type="STRING" id="1592317.DPF_2223"/>
<keyword evidence="4" id="KW-0762">Sugar transport</keyword>
<dbReference type="Proteomes" id="UP000095200">
    <property type="component" value="Unassembled WGS sequence"/>
</dbReference>
<dbReference type="FunFam" id="3.40.50.300:FF:000127">
    <property type="entry name" value="Ribose import ATP-binding protein RbsA"/>
    <property type="match status" value="1"/>
</dbReference>
<dbReference type="InterPro" id="IPR003593">
    <property type="entry name" value="AAA+_ATPase"/>
</dbReference>
<dbReference type="AlphaFoldDB" id="A0A194AKB1"/>
<evidence type="ECO:0000256" key="7">
    <source>
        <dbReference type="ARBA" id="ARBA00022840"/>
    </source>
</evidence>
<organism evidence="11 12">
    <name type="scientific">Desulfoplanes formicivorans</name>
    <dbReference type="NCBI Taxonomy" id="1592317"/>
    <lineage>
        <taxon>Bacteria</taxon>
        <taxon>Pseudomonadati</taxon>
        <taxon>Thermodesulfobacteriota</taxon>
        <taxon>Desulfovibrionia</taxon>
        <taxon>Desulfovibrionales</taxon>
        <taxon>Desulfoplanaceae</taxon>
        <taxon>Desulfoplanes</taxon>
    </lineage>
</organism>
<keyword evidence="3" id="KW-1003">Cell membrane</keyword>
<dbReference type="OrthoDB" id="9809450at2"/>
<dbReference type="Gene3D" id="3.40.50.300">
    <property type="entry name" value="P-loop containing nucleotide triphosphate hydrolases"/>
    <property type="match status" value="2"/>
</dbReference>
<evidence type="ECO:0000256" key="2">
    <source>
        <dbReference type="ARBA" id="ARBA00022448"/>
    </source>
</evidence>
<reference evidence="12" key="1">
    <citation type="submission" date="2016-06" db="EMBL/GenBank/DDBJ databases">
        <title>Draft genome sequence of Desulfoplanes formicivorans strain Pf12B.</title>
        <authorList>
            <person name="Watanabe M."/>
            <person name="Kojima H."/>
            <person name="Fukui M."/>
        </authorList>
    </citation>
    <scope>NUCLEOTIDE SEQUENCE [LARGE SCALE GENOMIC DNA]</scope>
    <source>
        <strain evidence="12">Pf12B</strain>
    </source>
</reference>
<feature type="domain" description="ABC transporter" evidence="10">
    <location>
        <begin position="258"/>
        <end position="502"/>
    </location>
</feature>
<dbReference type="SMART" id="SM00382">
    <property type="entry name" value="AAA"/>
    <property type="match status" value="1"/>
</dbReference>
<evidence type="ECO:0000256" key="3">
    <source>
        <dbReference type="ARBA" id="ARBA00022475"/>
    </source>
</evidence>
<dbReference type="InterPro" id="IPR017871">
    <property type="entry name" value="ABC_transporter-like_CS"/>
</dbReference>
<gene>
    <name evidence="11" type="ORF">DPF_2223</name>
</gene>
<keyword evidence="12" id="KW-1185">Reference proteome</keyword>
<evidence type="ECO:0000256" key="9">
    <source>
        <dbReference type="ARBA" id="ARBA00023136"/>
    </source>
</evidence>
<dbReference type="PANTHER" id="PTHR43790">
    <property type="entry name" value="CARBOHYDRATE TRANSPORT ATP-BINDING PROTEIN MG119-RELATED"/>
    <property type="match status" value="1"/>
</dbReference>
<dbReference type="GO" id="GO:0005886">
    <property type="term" value="C:plasma membrane"/>
    <property type="evidence" value="ECO:0007669"/>
    <property type="project" value="UniProtKB-SubCell"/>
</dbReference>
<evidence type="ECO:0000313" key="11">
    <source>
        <dbReference type="EMBL" id="GAU09496.1"/>
    </source>
</evidence>
<feature type="domain" description="ABC transporter" evidence="10">
    <location>
        <begin position="7"/>
        <end position="242"/>
    </location>
</feature>
<dbReference type="CDD" id="cd03215">
    <property type="entry name" value="ABC_Carb_Monos_II"/>
    <property type="match status" value="1"/>
</dbReference>
<evidence type="ECO:0000256" key="8">
    <source>
        <dbReference type="ARBA" id="ARBA00022967"/>
    </source>
</evidence>
<dbReference type="InterPro" id="IPR003439">
    <property type="entry name" value="ABC_transporter-like_ATP-bd"/>
</dbReference>
<evidence type="ECO:0000256" key="4">
    <source>
        <dbReference type="ARBA" id="ARBA00022597"/>
    </source>
</evidence>
<evidence type="ECO:0000256" key="5">
    <source>
        <dbReference type="ARBA" id="ARBA00022737"/>
    </source>
</evidence>
<proteinExistence type="predicted"/>
<dbReference type="Pfam" id="PF00005">
    <property type="entry name" value="ABC_tran"/>
    <property type="match status" value="2"/>
</dbReference>
<evidence type="ECO:0000313" key="12">
    <source>
        <dbReference type="Proteomes" id="UP000095200"/>
    </source>
</evidence>
<accession>A0A194AKB1</accession>
<dbReference type="PROSITE" id="PS00211">
    <property type="entry name" value="ABC_TRANSPORTER_1"/>
    <property type="match status" value="2"/>
</dbReference>
<dbReference type="EMBL" id="BDFE01000017">
    <property type="protein sequence ID" value="GAU09496.1"/>
    <property type="molecule type" value="Genomic_DNA"/>
</dbReference>
<dbReference type="PANTHER" id="PTHR43790:SF4">
    <property type="entry name" value="GUANOSINE IMPORT ATP-BINDING PROTEIN NUPO"/>
    <property type="match status" value="1"/>
</dbReference>